<dbReference type="AlphaFoldDB" id="A0A699TUL1"/>
<comment type="caution">
    <text evidence="1">The sequence shown here is derived from an EMBL/GenBank/DDBJ whole genome shotgun (WGS) entry which is preliminary data.</text>
</comment>
<protein>
    <submittedName>
        <fullName evidence="1">Ribonuclease H-like domain-containing protein</fullName>
    </submittedName>
</protein>
<evidence type="ECO:0000313" key="1">
    <source>
        <dbReference type="EMBL" id="GFD13747.1"/>
    </source>
</evidence>
<proteinExistence type="predicted"/>
<sequence>GNQQQDLQDKGVINSGCSRNMTGNTSYLTDYEEIDGGYVSI</sequence>
<feature type="non-terminal residue" evidence="1">
    <location>
        <position position="1"/>
    </location>
</feature>
<reference evidence="1" key="1">
    <citation type="journal article" date="2019" name="Sci. Rep.">
        <title>Draft genome of Tanacetum cinerariifolium, the natural source of mosquito coil.</title>
        <authorList>
            <person name="Yamashiro T."/>
            <person name="Shiraishi A."/>
            <person name="Satake H."/>
            <person name="Nakayama K."/>
        </authorList>
    </citation>
    <scope>NUCLEOTIDE SEQUENCE</scope>
</reference>
<accession>A0A699TUL1</accession>
<organism evidence="1">
    <name type="scientific">Tanacetum cinerariifolium</name>
    <name type="common">Dalmatian daisy</name>
    <name type="synonym">Chrysanthemum cinerariifolium</name>
    <dbReference type="NCBI Taxonomy" id="118510"/>
    <lineage>
        <taxon>Eukaryota</taxon>
        <taxon>Viridiplantae</taxon>
        <taxon>Streptophyta</taxon>
        <taxon>Embryophyta</taxon>
        <taxon>Tracheophyta</taxon>
        <taxon>Spermatophyta</taxon>
        <taxon>Magnoliopsida</taxon>
        <taxon>eudicotyledons</taxon>
        <taxon>Gunneridae</taxon>
        <taxon>Pentapetalae</taxon>
        <taxon>asterids</taxon>
        <taxon>campanulids</taxon>
        <taxon>Asterales</taxon>
        <taxon>Asteraceae</taxon>
        <taxon>Asteroideae</taxon>
        <taxon>Anthemideae</taxon>
        <taxon>Anthemidinae</taxon>
        <taxon>Tanacetum</taxon>
    </lineage>
</organism>
<gene>
    <name evidence="1" type="ORF">Tci_885716</name>
</gene>
<name>A0A699TUL1_TANCI</name>
<dbReference type="EMBL" id="BKCJ011274551">
    <property type="protein sequence ID" value="GFD13747.1"/>
    <property type="molecule type" value="Genomic_DNA"/>
</dbReference>